<keyword evidence="1" id="KW-0472">Membrane</keyword>
<dbReference type="OMA" id="CHISNWT"/>
<accession>B4NSQ7</accession>
<dbReference type="HOGENOM" id="CLU_3108665_0_0_1"/>
<dbReference type="Proteomes" id="UP000000304">
    <property type="component" value="Unassembled WGS sequence"/>
</dbReference>
<keyword evidence="3" id="KW-1185">Reference proteome</keyword>
<keyword evidence="1" id="KW-0812">Transmembrane</keyword>
<proteinExistence type="predicted"/>
<gene>
    <name evidence="2" type="primary">Dsim\GD15462</name>
    <name evidence="2" type="ORF">Dsim_GD15462</name>
</gene>
<dbReference type="EMBL" id="CH982411">
    <property type="protein sequence ID" value="EDX15635.1"/>
    <property type="molecule type" value="Genomic_DNA"/>
</dbReference>
<reference evidence="2 3" key="1">
    <citation type="journal article" date="2007" name="Nature">
        <title>Evolution of genes and genomes on the Drosophila phylogeny.</title>
        <authorList>
            <consortium name="Drosophila 12 Genomes Consortium"/>
            <person name="Clark A.G."/>
            <person name="Eisen M.B."/>
            <person name="Smith D.R."/>
            <person name="Bergman C.M."/>
            <person name="Oliver B."/>
            <person name="Markow T.A."/>
            <person name="Kaufman T.C."/>
            <person name="Kellis M."/>
            <person name="Gelbart W."/>
            <person name="Iyer V.N."/>
            <person name="Pollard D.A."/>
            <person name="Sackton T.B."/>
            <person name="Larracuente A.M."/>
            <person name="Singh N.D."/>
            <person name="Abad J.P."/>
            <person name="Abt D.N."/>
            <person name="Adryan B."/>
            <person name="Aguade M."/>
            <person name="Akashi H."/>
            <person name="Anderson W.W."/>
            <person name="Aquadro C.F."/>
            <person name="Ardell D.H."/>
            <person name="Arguello R."/>
            <person name="Artieri C.G."/>
            <person name="Barbash D.A."/>
            <person name="Barker D."/>
            <person name="Barsanti P."/>
            <person name="Batterham P."/>
            <person name="Batzoglou S."/>
            <person name="Begun D."/>
            <person name="Bhutkar A."/>
            <person name="Blanco E."/>
            <person name="Bosak S.A."/>
            <person name="Bradley R.K."/>
            <person name="Brand A.D."/>
            <person name="Brent M.R."/>
            <person name="Brooks A.N."/>
            <person name="Brown R.H."/>
            <person name="Butlin R.K."/>
            <person name="Caggese C."/>
            <person name="Calvi B.R."/>
            <person name="Bernardo de Carvalho A."/>
            <person name="Caspi A."/>
            <person name="Castrezana S."/>
            <person name="Celniker S.E."/>
            <person name="Chang J.L."/>
            <person name="Chapple C."/>
            <person name="Chatterji S."/>
            <person name="Chinwalla A."/>
            <person name="Civetta A."/>
            <person name="Clifton S.W."/>
            <person name="Comeron J.M."/>
            <person name="Costello J.C."/>
            <person name="Coyne J.A."/>
            <person name="Daub J."/>
            <person name="David R.G."/>
            <person name="Delcher A.L."/>
            <person name="Delehaunty K."/>
            <person name="Do C.B."/>
            <person name="Ebling H."/>
            <person name="Edwards K."/>
            <person name="Eickbush T."/>
            <person name="Evans J.D."/>
            <person name="Filipski A."/>
            <person name="Findeiss S."/>
            <person name="Freyhult E."/>
            <person name="Fulton L."/>
            <person name="Fulton R."/>
            <person name="Garcia A.C."/>
            <person name="Gardiner A."/>
            <person name="Garfield D.A."/>
            <person name="Garvin B.E."/>
            <person name="Gibson G."/>
            <person name="Gilbert D."/>
            <person name="Gnerre S."/>
            <person name="Godfrey J."/>
            <person name="Good R."/>
            <person name="Gotea V."/>
            <person name="Gravely B."/>
            <person name="Greenberg A.J."/>
            <person name="Griffiths-Jones S."/>
            <person name="Gross S."/>
            <person name="Guigo R."/>
            <person name="Gustafson E.A."/>
            <person name="Haerty W."/>
            <person name="Hahn M.W."/>
            <person name="Halligan D.L."/>
            <person name="Halpern A.L."/>
            <person name="Halter G.M."/>
            <person name="Han M.V."/>
            <person name="Heger A."/>
            <person name="Hillier L."/>
            <person name="Hinrichs A.S."/>
            <person name="Holmes I."/>
            <person name="Hoskins R.A."/>
            <person name="Hubisz M.J."/>
            <person name="Hultmark D."/>
            <person name="Huntley M.A."/>
            <person name="Jaffe D.B."/>
            <person name="Jagadeeshan S."/>
            <person name="Jeck W.R."/>
            <person name="Johnson J."/>
            <person name="Jones C.D."/>
            <person name="Jordan W.C."/>
            <person name="Karpen G.H."/>
            <person name="Kataoka E."/>
            <person name="Keightley P.D."/>
            <person name="Kheradpour P."/>
            <person name="Kirkness E.F."/>
            <person name="Koerich L.B."/>
            <person name="Kristiansen K."/>
            <person name="Kudrna D."/>
            <person name="Kulathinal R.J."/>
            <person name="Kumar S."/>
            <person name="Kwok R."/>
            <person name="Lander E."/>
            <person name="Langley C.H."/>
            <person name="Lapoint R."/>
            <person name="Lazzaro B.P."/>
            <person name="Lee S.J."/>
            <person name="Levesque L."/>
            <person name="Li R."/>
            <person name="Lin C.F."/>
            <person name="Lin M.F."/>
            <person name="Lindblad-Toh K."/>
            <person name="Llopart A."/>
            <person name="Long M."/>
            <person name="Low L."/>
            <person name="Lozovsky E."/>
            <person name="Lu J."/>
            <person name="Luo M."/>
            <person name="Machado C.A."/>
            <person name="Makalowski W."/>
            <person name="Marzo M."/>
            <person name="Matsuda M."/>
            <person name="Matzkin L."/>
            <person name="McAllister B."/>
            <person name="McBride C.S."/>
            <person name="McKernan B."/>
            <person name="McKernan K."/>
            <person name="Mendez-Lago M."/>
            <person name="Minx P."/>
            <person name="Mollenhauer M.U."/>
            <person name="Montooth K."/>
            <person name="Mount S.M."/>
            <person name="Mu X."/>
            <person name="Myers E."/>
            <person name="Negre B."/>
            <person name="Newfeld S."/>
            <person name="Nielsen R."/>
            <person name="Noor M.A."/>
            <person name="O'Grady P."/>
            <person name="Pachter L."/>
            <person name="Papaceit M."/>
            <person name="Parisi M.J."/>
            <person name="Parisi M."/>
            <person name="Parts L."/>
            <person name="Pedersen J.S."/>
            <person name="Pesole G."/>
            <person name="Phillippy A.M."/>
            <person name="Ponting C.P."/>
            <person name="Pop M."/>
            <person name="Porcelli D."/>
            <person name="Powell J.R."/>
            <person name="Prohaska S."/>
            <person name="Pruitt K."/>
            <person name="Puig M."/>
            <person name="Quesneville H."/>
            <person name="Ram K.R."/>
            <person name="Rand D."/>
            <person name="Rasmussen M.D."/>
            <person name="Reed L.K."/>
            <person name="Reenan R."/>
            <person name="Reily A."/>
            <person name="Remington K.A."/>
            <person name="Rieger T.T."/>
            <person name="Ritchie M.G."/>
            <person name="Robin C."/>
            <person name="Rogers Y.H."/>
            <person name="Rohde C."/>
            <person name="Rozas J."/>
            <person name="Rubenfield M.J."/>
            <person name="Ruiz A."/>
            <person name="Russo S."/>
            <person name="Salzberg S.L."/>
            <person name="Sanchez-Gracia A."/>
            <person name="Saranga D.J."/>
            <person name="Sato H."/>
            <person name="Schaeffer S.W."/>
            <person name="Schatz M.C."/>
            <person name="Schlenke T."/>
            <person name="Schwartz R."/>
            <person name="Segarra C."/>
            <person name="Singh R.S."/>
            <person name="Sirot L."/>
            <person name="Sirota M."/>
            <person name="Sisneros N.B."/>
            <person name="Smith C.D."/>
            <person name="Smith T.F."/>
            <person name="Spieth J."/>
            <person name="Stage D.E."/>
            <person name="Stark A."/>
            <person name="Stephan W."/>
            <person name="Strausberg R.L."/>
            <person name="Strempel S."/>
            <person name="Sturgill D."/>
            <person name="Sutton G."/>
            <person name="Sutton G.G."/>
            <person name="Tao W."/>
            <person name="Teichmann S."/>
            <person name="Tobari Y.N."/>
            <person name="Tomimura Y."/>
            <person name="Tsolas J.M."/>
            <person name="Valente V.L."/>
            <person name="Venter E."/>
            <person name="Venter J.C."/>
            <person name="Vicario S."/>
            <person name="Vieira F.G."/>
            <person name="Vilella A.J."/>
            <person name="Villasante A."/>
            <person name="Walenz B."/>
            <person name="Wang J."/>
            <person name="Wasserman M."/>
            <person name="Watts T."/>
            <person name="Wilson D."/>
            <person name="Wilson R.K."/>
            <person name="Wing R.A."/>
            <person name="Wolfner M.F."/>
            <person name="Wong A."/>
            <person name="Wong G.K."/>
            <person name="Wu C.I."/>
            <person name="Wu G."/>
            <person name="Yamamoto D."/>
            <person name="Yang H.P."/>
            <person name="Yang S.P."/>
            <person name="Yorke J.A."/>
            <person name="Yoshida K."/>
            <person name="Zdobnov E."/>
            <person name="Zhang P."/>
            <person name="Zhang Y."/>
            <person name="Zimin A.V."/>
            <person name="Baldwin J."/>
            <person name="Abdouelleil A."/>
            <person name="Abdulkadir J."/>
            <person name="Abebe A."/>
            <person name="Abera B."/>
            <person name="Abreu J."/>
            <person name="Acer S.C."/>
            <person name="Aftuck L."/>
            <person name="Alexander A."/>
            <person name="An P."/>
            <person name="Anderson E."/>
            <person name="Anderson S."/>
            <person name="Arachi H."/>
            <person name="Azer M."/>
            <person name="Bachantsang P."/>
            <person name="Barry A."/>
            <person name="Bayul T."/>
            <person name="Berlin A."/>
            <person name="Bessette D."/>
            <person name="Bloom T."/>
            <person name="Blye J."/>
            <person name="Boguslavskiy L."/>
            <person name="Bonnet C."/>
            <person name="Boukhgalter B."/>
            <person name="Bourzgui I."/>
            <person name="Brown A."/>
            <person name="Cahill P."/>
            <person name="Channer S."/>
            <person name="Cheshatsang Y."/>
            <person name="Chuda L."/>
            <person name="Citroen M."/>
            <person name="Collymore A."/>
            <person name="Cooke P."/>
            <person name="Costello M."/>
            <person name="D'Aco K."/>
            <person name="Daza R."/>
            <person name="De Haan G."/>
            <person name="DeGray S."/>
            <person name="DeMaso C."/>
            <person name="Dhargay N."/>
            <person name="Dooley K."/>
            <person name="Dooley E."/>
            <person name="Doricent M."/>
            <person name="Dorje P."/>
            <person name="Dorjee K."/>
            <person name="Dupes A."/>
            <person name="Elong R."/>
            <person name="Falk J."/>
            <person name="Farina A."/>
            <person name="Faro S."/>
            <person name="Ferguson D."/>
            <person name="Fisher S."/>
            <person name="Foley C.D."/>
            <person name="Franke A."/>
            <person name="Friedrich D."/>
            <person name="Gadbois L."/>
            <person name="Gearin G."/>
            <person name="Gearin C.R."/>
            <person name="Giannoukos G."/>
            <person name="Goode T."/>
            <person name="Graham J."/>
            <person name="Grandbois E."/>
            <person name="Grewal S."/>
            <person name="Gyaltsen K."/>
            <person name="Hafez N."/>
            <person name="Hagos B."/>
            <person name="Hall J."/>
            <person name="Henson C."/>
            <person name="Hollinger A."/>
            <person name="Honan T."/>
            <person name="Huard M.D."/>
            <person name="Hughes L."/>
            <person name="Hurhula B."/>
            <person name="Husby M.E."/>
            <person name="Kamat A."/>
            <person name="Kanga B."/>
            <person name="Kashin S."/>
            <person name="Khazanovich D."/>
            <person name="Kisner P."/>
            <person name="Lance K."/>
            <person name="Lara M."/>
            <person name="Lee W."/>
            <person name="Lennon N."/>
            <person name="Letendre F."/>
            <person name="LeVine R."/>
            <person name="Lipovsky A."/>
            <person name="Liu X."/>
            <person name="Liu J."/>
            <person name="Liu S."/>
            <person name="Lokyitsang T."/>
            <person name="Lokyitsang Y."/>
            <person name="Lubonja R."/>
            <person name="Lui A."/>
            <person name="MacDonald P."/>
            <person name="Magnisalis V."/>
            <person name="Maru K."/>
            <person name="Matthews C."/>
            <person name="McCusker W."/>
            <person name="McDonough S."/>
            <person name="Mehta T."/>
            <person name="Meldrim J."/>
            <person name="Meneus L."/>
            <person name="Mihai O."/>
            <person name="Mihalev A."/>
            <person name="Mihova T."/>
            <person name="Mittelman R."/>
            <person name="Mlenga V."/>
            <person name="Montmayeur A."/>
            <person name="Mulrain L."/>
            <person name="Navidi A."/>
            <person name="Naylor J."/>
            <person name="Negash T."/>
            <person name="Nguyen T."/>
            <person name="Nguyen N."/>
            <person name="Nicol R."/>
            <person name="Norbu C."/>
            <person name="Norbu N."/>
            <person name="Novod N."/>
            <person name="O'Neill B."/>
            <person name="Osman S."/>
            <person name="Markiewicz E."/>
            <person name="Oyono O.L."/>
            <person name="Patti C."/>
            <person name="Phunkhang P."/>
            <person name="Pierre F."/>
            <person name="Priest M."/>
            <person name="Raghuraman S."/>
            <person name="Rege F."/>
            <person name="Reyes R."/>
            <person name="Rise C."/>
            <person name="Rogov P."/>
            <person name="Ross K."/>
            <person name="Ryan E."/>
            <person name="Settipalli S."/>
            <person name="Shea T."/>
            <person name="Sherpa N."/>
            <person name="Shi L."/>
            <person name="Shih D."/>
            <person name="Sparrow T."/>
            <person name="Spaulding J."/>
            <person name="Stalker J."/>
            <person name="Stange-Thomann N."/>
            <person name="Stavropoulos S."/>
            <person name="Stone C."/>
            <person name="Strader C."/>
            <person name="Tesfaye S."/>
            <person name="Thomson T."/>
            <person name="Thoulutsang Y."/>
            <person name="Thoulutsang D."/>
            <person name="Topham K."/>
            <person name="Topping I."/>
            <person name="Tsamla T."/>
            <person name="Vassiliev H."/>
            <person name="Vo A."/>
            <person name="Wangchuk T."/>
            <person name="Wangdi T."/>
            <person name="Weiand M."/>
            <person name="Wilkinson J."/>
            <person name="Wilson A."/>
            <person name="Yadav S."/>
            <person name="Young G."/>
            <person name="Yu Q."/>
            <person name="Zembek L."/>
            <person name="Zhong D."/>
            <person name="Zimmer A."/>
            <person name="Zwirko Z."/>
            <person name="Jaffe D.B."/>
            <person name="Alvarez P."/>
            <person name="Brockman W."/>
            <person name="Butler J."/>
            <person name="Chin C."/>
            <person name="Gnerre S."/>
            <person name="Grabherr M."/>
            <person name="Kleber M."/>
            <person name="Mauceli E."/>
            <person name="MacCallum I."/>
        </authorList>
    </citation>
    <scope>NUCLEOTIDE SEQUENCE [LARGE SCALE GENOMIC DNA]</scope>
    <source>
        <strain evidence="3">white501</strain>
    </source>
</reference>
<evidence type="ECO:0000313" key="2">
    <source>
        <dbReference type="EMBL" id="EDX15635.1"/>
    </source>
</evidence>
<evidence type="ECO:0000313" key="3">
    <source>
        <dbReference type="Proteomes" id="UP000000304"/>
    </source>
</evidence>
<feature type="transmembrane region" description="Helical" evidence="1">
    <location>
        <begin position="12"/>
        <end position="29"/>
    </location>
</feature>
<name>B4NSQ7_DROSI</name>
<organism evidence="2 3">
    <name type="scientific">Drosophila simulans</name>
    <name type="common">Fruit fly</name>
    <dbReference type="NCBI Taxonomy" id="7240"/>
    <lineage>
        <taxon>Eukaryota</taxon>
        <taxon>Metazoa</taxon>
        <taxon>Ecdysozoa</taxon>
        <taxon>Arthropoda</taxon>
        <taxon>Hexapoda</taxon>
        <taxon>Insecta</taxon>
        <taxon>Pterygota</taxon>
        <taxon>Neoptera</taxon>
        <taxon>Endopterygota</taxon>
        <taxon>Diptera</taxon>
        <taxon>Brachycera</taxon>
        <taxon>Muscomorpha</taxon>
        <taxon>Ephydroidea</taxon>
        <taxon>Drosophilidae</taxon>
        <taxon>Drosophila</taxon>
        <taxon>Sophophora</taxon>
    </lineage>
</organism>
<dbReference type="AlphaFoldDB" id="B4NSQ7"/>
<keyword evidence="1" id="KW-1133">Transmembrane helix</keyword>
<evidence type="ECO:0000256" key="1">
    <source>
        <dbReference type="SAM" id="Phobius"/>
    </source>
</evidence>
<sequence length="51" mass="5597">MCHISNWSSLKIVLAFLSVNIFWLLKVYPPAGDAAQRCPPTPQSPVAVECP</sequence>
<protein>
    <submittedName>
        <fullName evidence="2">GD15462</fullName>
    </submittedName>
</protein>